<feature type="compositionally biased region" description="Basic and acidic residues" evidence="2">
    <location>
        <begin position="1462"/>
        <end position="1472"/>
    </location>
</feature>
<dbReference type="Proteomes" id="UP000224006">
    <property type="component" value="Chromosome III"/>
</dbReference>
<evidence type="ECO:0000256" key="1">
    <source>
        <dbReference type="SAM" id="Coils"/>
    </source>
</evidence>
<feature type="coiled-coil region" evidence="1">
    <location>
        <begin position="469"/>
        <end position="500"/>
    </location>
</feature>
<evidence type="ECO:0000313" key="4">
    <source>
        <dbReference type="Proteomes" id="UP000224006"/>
    </source>
</evidence>
<name>A0A2A9MI46_BESBE</name>
<proteinExistence type="predicted"/>
<feature type="compositionally biased region" description="Low complexity" evidence="2">
    <location>
        <begin position="40"/>
        <end position="49"/>
    </location>
</feature>
<dbReference type="VEuPathDB" id="ToxoDB:BESB_050660"/>
<feature type="coiled-coil region" evidence="1">
    <location>
        <begin position="385"/>
        <end position="426"/>
    </location>
</feature>
<feature type="coiled-coil region" evidence="1">
    <location>
        <begin position="1034"/>
        <end position="1082"/>
    </location>
</feature>
<keyword evidence="4" id="KW-1185">Reference proteome</keyword>
<feature type="compositionally biased region" description="Low complexity" evidence="2">
    <location>
        <begin position="60"/>
        <end position="79"/>
    </location>
</feature>
<evidence type="ECO:0000256" key="2">
    <source>
        <dbReference type="SAM" id="MobiDB-lite"/>
    </source>
</evidence>
<dbReference type="KEGG" id="bbes:BESB_050660"/>
<feature type="region of interest" description="Disordered" evidence="2">
    <location>
        <begin position="534"/>
        <end position="567"/>
    </location>
</feature>
<feature type="region of interest" description="Disordered" evidence="2">
    <location>
        <begin position="1462"/>
        <end position="1482"/>
    </location>
</feature>
<dbReference type="EMBL" id="NWUJ01000003">
    <property type="protein sequence ID" value="PFH36874.1"/>
    <property type="molecule type" value="Genomic_DNA"/>
</dbReference>
<feature type="region of interest" description="Disordered" evidence="2">
    <location>
        <begin position="31"/>
        <end position="169"/>
    </location>
</feature>
<reference evidence="3 4" key="1">
    <citation type="submission" date="2017-09" db="EMBL/GenBank/DDBJ databases">
        <title>Genome sequencing of Besnoitia besnoiti strain Bb-Ger1.</title>
        <authorList>
            <person name="Schares G."/>
            <person name="Venepally P."/>
            <person name="Lorenzi H.A."/>
        </authorList>
    </citation>
    <scope>NUCLEOTIDE SEQUENCE [LARGE SCALE GENOMIC DNA]</scope>
    <source>
        <strain evidence="3 4">Bb-Ger1</strain>
    </source>
</reference>
<dbReference type="OrthoDB" id="349183at2759"/>
<gene>
    <name evidence="3" type="ORF">BESB_050660</name>
</gene>
<feature type="compositionally biased region" description="Acidic residues" evidence="2">
    <location>
        <begin position="549"/>
        <end position="560"/>
    </location>
</feature>
<accession>A0A2A9MI46</accession>
<feature type="coiled-coil region" evidence="1">
    <location>
        <begin position="1114"/>
        <end position="1155"/>
    </location>
</feature>
<dbReference type="PANTHER" id="PTHR45615:SF80">
    <property type="entry name" value="GRIP DOMAIN-CONTAINING PROTEIN"/>
    <property type="match status" value="1"/>
</dbReference>
<dbReference type="RefSeq" id="XP_029220883.1">
    <property type="nucleotide sequence ID" value="XM_029363517.1"/>
</dbReference>
<sequence>MAEEDGSQQLYWDDETQRYYKFDAEKEDYYTDDETRAADEAAAQEAAEAAGGGVSEPADAAVSRASSRQPSRAPSRQASTLQGLQERRASFQKLPSSAVPHSPSLTGPSENAAPADAPQLNLFRSGSGAAVEKTPNAREASAGGEPDKPAEAQGASLPSPTLGASANGRLGTATLSPLLTRGLGSSRSGFMSPEIRLDGEPSLAGRRGGGVAAAATDAVAAAHELEMKKKEIQGLQDQLSTAEKRIADLTVRLMQAEQGMTDDERVATLTRERDQLSLQLKQQEDDIATLEEGLEAAAVEKETALLQAERNKELAADIKLQYENLLIDKELEIANLREEFARQQVELRDSQRQHLDMQQLRERILHYDKTFVQLKQLLLEVCTQKNAKEEEANALLEFKNQANERIDELEVEAAEDAQLLQTYEDQHKTQMGIIDSQQQILERLVAQLHETNTARLTFQQAFDRLSHVFKEKEAKNRAAMEELQTENRHLRAKTEQLQSLTAPRWQRVYTLKNQAGARLRGMCGAAAAKLAPSGVEALGDGSEAREGGDPEEGETAEGDAGDAPLPPAAAEDVEAAQVQVASLSLQSAQKTVLLGCRDEKLRLLRLALPEEYAGQIERSTEGVLSLHAGAYNCFLYLNHIHAVYIQPLFADATANPRSIVKEQGFIRWLVSSVLSVSRLGRALSLFLYHLRTWRPEAAAASPSPLEQLGAPNGSAYPLVVSALRQTTKLLESASACTLSASFSLDVVDDLCQSLAALLPSSLAPLVFERHSATQTTPEAAGDGAQGANGAAVEDAAGGEVKKAILSLLPWVFTALHTMRALAFLGVVASCAVEAADAGSRQGVEAANLNAALDARQRWAQLVAVASSALGALPPPLPAALEGVDGVLLDPHAEQTRGGAANTIDLLVARRERQEKNASNHEQEGSASFGAWMLMTLHIEERRAAESPEGEQPDKSQQASQPLPSLEETLGAVYRVKGLLAEAAELQSAKFIPDRSFQTLLAFAAALDPTQARGPPSLRTRLVGDRVWQKASAGVRARVAEAAQVEKTLAELREEDADLKAQLQQQEATLAEKQELTDKWERLYSSARPKAEKYDQLENEFQRILKEKSSYVHMLDAARRRIEQHSTEAHQLRHDKRELSIHLQELNKRLEALRKVSLSAATGGGDSEQIQMLRNIIRKQELELLDVRLAGAAKQIARQELDVLETLQELSRGGTDRISRASSSLSQDLRAEDSLPVSSQASLKFGVHFSSFQQRALVHQQTLKMQIEEVEADALDISGPEAGVQMLDEYRRLQNAVLLHAFQIPIWNPSAPPDENRAKLRKYRNEHDALQLQMLSLTKRIDRLFARLAGGVHGGFGDHANLSTSRYIRQFTSLANVVSPASCAAPALLSQLSSSPLASAPGEARVAKGEESLEGLEEANAAQRAREAIQSVATLAVQKTPVMRVTLPGEPEWLKHASATKLLPKENAAEKGNKGAPSASAGARAETHFVQKLVVTEEQLAELYRKIAGL</sequence>
<evidence type="ECO:0000313" key="3">
    <source>
        <dbReference type="EMBL" id="PFH36874.1"/>
    </source>
</evidence>
<keyword evidence="1" id="KW-0175">Coiled coil</keyword>
<feature type="coiled-coil region" evidence="1">
    <location>
        <begin position="218"/>
        <end position="353"/>
    </location>
</feature>
<dbReference type="PANTHER" id="PTHR45615">
    <property type="entry name" value="MYOSIN HEAVY CHAIN, NON-MUSCLE"/>
    <property type="match status" value="1"/>
</dbReference>
<dbReference type="GeneID" id="40309996"/>
<organism evidence="3 4">
    <name type="scientific">Besnoitia besnoiti</name>
    <name type="common">Apicomplexan protozoan</name>
    <dbReference type="NCBI Taxonomy" id="94643"/>
    <lineage>
        <taxon>Eukaryota</taxon>
        <taxon>Sar</taxon>
        <taxon>Alveolata</taxon>
        <taxon>Apicomplexa</taxon>
        <taxon>Conoidasida</taxon>
        <taxon>Coccidia</taxon>
        <taxon>Eucoccidiorida</taxon>
        <taxon>Eimeriorina</taxon>
        <taxon>Sarcocystidae</taxon>
        <taxon>Besnoitia</taxon>
    </lineage>
</organism>
<feature type="region of interest" description="Disordered" evidence="2">
    <location>
        <begin position="943"/>
        <end position="963"/>
    </location>
</feature>
<comment type="caution">
    <text evidence="3">The sequence shown here is derived from an EMBL/GenBank/DDBJ whole genome shotgun (WGS) entry which is preliminary data.</text>
</comment>
<protein>
    <submittedName>
        <fullName evidence="3">Uncharacterized protein</fullName>
    </submittedName>
</protein>